<dbReference type="InterPro" id="IPR011659">
    <property type="entry name" value="WD40"/>
</dbReference>
<dbReference type="EMBL" id="SPDV01000045">
    <property type="protein sequence ID" value="TFI56954.1"/>
    <property type="molecule type" value="Genomic_DNA"/>
</dbReference>
<evidence type="ECO:0008006" key="5">
    <source>
        <dbReference type="Google" id="ProtNLM"/>
    </source>
</evidence>
<evidence type="ECO:0000313" key="4">
    <source>
        <dbReference type="Proteomes" id="UP000298213"/>
    </source>
</evidence>
<gene>
    <name evidence="3" type="ORF">E2493_17680</name>
</gene>
<dbReference type="OrthoDB" id="9812921at2"/>
<feature type="chain" id="PRO_5021494250" description="Biopolymer transporter TolR" evidence="2">
    <location>
        <begin position="20"/>
        <end position="519"/>
    </location>
</feature>
<dbReference type="PANTHER" id="PTHR36842">
    <property type="entry name" value="PROTEIN TOLB HOMOLOG"/>
    <property type="match status" value="1"/>
</dbReference>
<organism evidence="3 4">
    <name type="scientific">Sphingomonas parva</name>
    <dbReference type="NCBI Taxonomy" id="2555898"/>
    <lineage>
        <taxon>Bacteria</taxon>
        <taxon>Pseudomonadati</taxon>
        <taxon>Pseudomonadota</taxon>
        <taxon>Alphaproteobacteria</taxon>
        <taxon>Sphingomonadales</taxon>
        <taxon>Sphingomonadaceae</taxon>
        <taxon>Sphingomonas</taxon>
    </lineage>
</organism>
<comment type="caution">
    <text evidence="3">The sequence shown here is derived from an EMBL/GenBank/DDBJ whole genome shotgun (WGS) entry which is preliminary data.</text>
</comment>
<proteinExistence type="inferred from homology"/>
<protein>
    <recommendedName>
        <fullName evidence="5">Biopolymer transporter TolR</fullName>
    </recommendedName>
</protein>
<evidence type="ECO:0000313" key="3">
    <source>
        <dbReference type="EMBL" id="TFI56954.1"/>
    </source>
</evidence>
<reference evidence="3 4" key="1">
    <citation type="submission" date="2019-03" db="EMBL/GenBank/DDBJ databases">
        <title>Genome sequence of Sphingomonas sp. 17J27-24.</title>
        <authorList>
            <person name="Kim M."/>
            <person name="Maeng S."/>
            <person name="Sathiyaraj S."/>
        </authorList>
    </citation>
    <scope>NUCLEOTIDE SEQUENCE [LARGE SCALE GENOMIC DNA]</scope>
    <source>
        <strain evidence="3 4">17J27-24</strain>
    </source>
</reference>
<feature type="signal peptide" evidence="2">
    <location>
        <begin position="1"/>
        <end position="19"/>
    </location>
</feature>
<dbReference type="Pfam" id="PF07676">
    <property type="entry name" value="PD40"/>
    <property type="match status" value="4"/>
</dbReference>
<accession>A0A4Y8ZLW3</accession>
<dbReference type="Proteomes" id="UP000298213">
    <property type="component" value="Unassembled WGS sequence"/>
</dbReference>
<dbReference type="RefSeq" id="WP_135089572.1">
    <property type="nucleotide sequence ID" value="NZ_SPDV01000045.1"/>
</dbReference>
<evidence type="ECO:0000256" key="2">
    <source>
        <dbReference type="SAM" id="SignalP"/>
    </source>
</evidence>
<name>A0A4Y8ZLW3_9SPHN</name>
<keyword evidence="2" id="KW-0732">Signal</keyword>
<dbReference type="SUPFAM" id="SSF82171">
    <property type="entry name" value="DPP6 N-terminal domain-like"/>
    <property type="match status" value="1"/>
</dbReference>
<dbReference type="Gene3D" id="2.120.10.30">
    <property type="entry name" value="TolB, C-terminal domain"/>
    <property type="match status" value="1"/>
</dbReference>
<evidence type="ECO:0000256" key="1">
    <source>
        <dbReference type="ARBA" id="ARBA00009820"/>
    </source>
</evidence>
<keyword evidence="4" id="KW-1185">Reference proteome</keyword>
<dbReference type="PROSITE" id="PS51257">
    <property type="entry name" value="PROKAR_LIPOPROTEIN"/>
    <property type="match status" value="1"/>
</dbReference>
<dbReference type="InterPro" id="IPR011042">
    <property type="entry name" value="6-blade_b-propeller_TolB-like"/>
</dbReference>
<dbReference type="AlphaFoldDB" id="A0A4Y8ZLW3"/>
<sequence>MKTAILAAASLALALSACAGGSAGEAVSAGAEASRLGLFDRAADIGAPSLTGSTRVDDGRYTVTGGGANIWGHADAFHFVSTQRSGDLHLAADVTWIGTGKDPHRKAGVMIRQNLTAGSPYADVVVHGDGLVSLQYRDVQDGPTHEIRSNVSAARRVRLEREGDYVFFSVARDDGVLRHAGGSYRIAMPGPYHAGLAVSAHDDRVTETALFSNVTLTVPTLAHVPDTGYPAAVESTLEIMDLAGAESRRVVRHFASKIEAPNWSRDGRWLIFNEKGLIRRIAATGGEPETVNTGALRKNNNDHGLSPDGRMLAISDQSQPDDHSRIYVLPVEGSDSPRLVAGHPSAPSYWHGWSPDGRTIAYTASRPETNDFDIYARDLDGGPERRLTVAKGLDDGPEYSPDGRTIYFNSARSGAMQIWRMRAADGAEPEQVTKDPARRDWFPHLSPDGKWIVFISFGLDVALGDHPPNRDVELRIMPADGSAPPRTLTRLFGGQGTINVPSFAPDGKAIAFVSYRLVR</sequence>
<comment type="similarity">
    <text evidence="1">Belongs to the TolB family.</text>
</comment>
<dbReference type="PANTHER" id="PTHR36842:SF1">
    <property type="entry name" value="PROTEIN TOLB"/>
    <property type="match status" value="1"/>
</dbReference>